<protein>
    <submittedName>
        <fullName evidence="1">Uncharacterized protein</fullName>
    </submittedName>
</protein>
<dbReference type="EMBL" id="CAVMJV010000004">
    <property type="protein sequence ID" value="CAK5025835.1"/>
    <property type="molecule type" value="Genomic_DNA"/>
</dbReference>
<organism evidence="1 2">
    <name type="scientific">Meloidogyne enterolobii</name>
    <name type="common">Root-knot nematode worm</name>
    <name type="synonym">Meloidogyne mayaguensis</name>
    <dbReference type="NCBI Taxonomy" id="390850"/>
    <lineage>
        <taxon>Eukaryota</taxon>
        <taxon>Metazoa</taxon>
        <taxon>Ecdysozoa</taxon>
        <taxon>Nematoda</taxon>
        <taxon>Chromadorea</taxon>
        <taxon>Rhabditida</taxon>
        <taxon>Tylenchina</taxon>
        <taxon>Tylenchomorpha</taxon>
        <taxon>Tylenchoidea</taxon>
        <taxon>Meloidogynidae</taxon>
        <taxon>Meloidogyninae</taxon>
        <taxon>Meloidogyne</taxon>
    </lineage>
</organism>
<sequence>MSLGIKREGSQTEGIKEPISIQVKANRSGVGHEEEQTEKQRQVCEAHMDRMMKRARMEVCVIFVGENLDSILTKNRVLYIFYFGEYPTLF</sequence>
<comment type="caution">
    <text evidence="1">The sequence shown here is derived from an EMBL/GenBank/DDBJ whole genome shotgun (WGS) entry which is preliminary data.</text>
</comment>
<name>A0ACB0Y009_MELEN</name>
<proteinExistence type="predicted"/>
<gene>
    <name evidence="1" type="ORF">MENTE1834_LOCUS5903</name>
</gene>
<evidence type="ECO:0000313" key="2">
    <source>
        <dbReference type="Proteomes" id="UP001497535"/>
    </source>
</evidence>
<evidence type="ECO:0000313" key="1">
    <source>
        <dbReference type="EMBL" id="CAK5025835.1"/>
    </source>
</evidence>
<keyword evidence="2" id="KW-1185">Reference proteome</keyword>
<dbReference type="Proteomes" id="UP001497535">
    <property type="component" value="Unassembled WGS sequence"/>
</dbReference>
<reference evidence="1" key="1">
    <citation type="submission" date="2023-11" db="EMBL/GenBank/DDBJ databases">
        <authorList>
            <person name="Poullet M."/>
        </authorList>
    </citation>
    <scope>NUCLEOTIDE SEQUENCE</scope>
    <source>
        <strain evidence="1">E1834</strain>
    </source>
</reference>
<accession>A0ACB0Y009</accession>